<keyword evidence="2 5" id="KW-0812">Transmembrane</keyword>
<dbReference type="Proteomes" id="UP001162164">
    <property type="component" value="Unassembled WGS sequence"/>
</dbReference>
<feature type="transmembrane region" description="Helical" evidence="5">
    <location>
        <begin position="46"/>
        <end position="67"/>
    </location>
</feature>
<feature type="transmembrane region" description="Helical" evidence="5">
    <location>
        <begin position="107"/>
        <end position="128"/>
    </location>
</feature>
<feature type="transmembrane region" description="Helical" evidence="5">
    <location>
        <begin position="255"/>
        <end position="274"/>
    </location>
</feature>
<comment type="subcellular location">
    <subcellularLocation>
        <location evidence="1">Membrane</location>
        <topology evidence="1">Multi-pass membrane protein</topology>
    </subcellularLocation>
</comment>
<evidence type="ECO:0000256" key="2">
    <source>
        <dbReference type="ARBA" id="ARBA00022692"/>
    </source>
</evidence>
<evidence type="ECO:0000259" key="6">
    <source>
        <dbReference type="PROSITE" id="PS50850"/>
    </source>
</evidence>
<keyword evidence="8" id="KW-1185">Reference proteome</keyword>
<feature type="transmembrane region" description="Helical" evidence="5">
    <location>
        <begin position="311"/>
        <end position="330"/>
    </location>
</feature>
<evidence type="ECO:0000256" key="1">
    <source>
        <dbReference type="ARBA" id="ARBA00004141"/>
    </source>
</evidence>
<protein>
    <recommendedName>
        <fullName evidence="6">Major facilitator superfamily (MFS) profile domain-containing protein</fullName>
    </recommendedName>
</protein>
<evidence type="ECO:0000256" key="5">
    <source>
        <dbReference type="SAM" id="Phobius"/>
    </source>
</evidence>
<keyword evidence="3 5" id="KW-1133">Transmembrane helix</keyword>
<accession>A0ABQ9JVN4</accession>
<proteinExistence type="predicted"/>
<feature type="transmembrane region" description="Helical" evidence="5">
    <location>
        <begin position="20"/>
        <end position="40"/>
    </location>
</feature>
<evidence type="ECO:0000313" key="8">
    <source>
        <dbReference type="Proteomes" id="UP001162164"/>
    </source>
</evidence>
<dbReference type="InterPro" id="IPR036259">
    <property type="entry name" value="MFS_trans_sf"/>
</dbReference>
<feature type="transmembrane region" description="Helical" evidence="5">
    <location>
        <begin position="286"/>
        <end position="304"/>
    </location>
</feature>
<feature type="transmembrane region" description="Helical" evidence="5">
    <location>
        <begin position="79"/>
        <end position="101"/>
    </location>
</feature>
<dbReference type="EMBL" id="JAPWTJ010000184">
    <property type="protein sequence ID" value="KAJ8981413.1"/>
    <property type="molecule type" value="Genomic_DNA"/>
</dbReference>
<feature type="domain" description="Major facilitator superfamily (MFS) profile" evidence="6">
    <location>
        <begin position="1"/>
        <end position="336"/>
    </location>
</feature>
<evidence type="ECO:0000256" key="4">
    <source>
        <dbReference type="ARBA" id="ARBA00023136"/>
    </source>
</evidence>
<dbReference type="SUPFAM" id="SSF103473">
    <property type="entry name" value="MFS general substrate transporter"/>
    <property type="match status" value="1"/>
</dbReference>
<name>A0ABQ9JVN4_9CUCU</name>
<gene>
    <name evidence="7" type="ORF">NQ317_010352</name>
</gene>
<dbReference type="PANTHER" id="PTHR24064">
    <property type="entry name" value="SOLUTE CARRIER FAMILY 22 MEMBER"/>
    <property type="match status" value="1"/>
</dbReference>
<dbReference type="Gene3D" id="1.20.1250.20">
    <property type="entry name" value="MFS general substrate transporter like domains"/>
    <property type="match status" value="1"/>
</dbReference>
<dbReference type="InterPro" id="IPR020846">
    <property type="entry name" value="MFS_dom"/>
</dbReference>
<organism evidence="7 8">
    <name type="scientific">Molorchus minor</name>
    <dbReference type="NCBI Taxonomy" id="1323400"/>
    <lineage>
        <taxon>Eukaryota</taxon>
        <taxon>Metazoa</taxon>
        <taxon>Ecdysozoa</taxon>
        <taxon>Arthropoda</taxon>
        <taxon>Hexapoda</taxon>
        <taxon>Insecta</taxon>
        <taxon>Pterygota</taxon>
        <taxon>Neoptera</taxon>
        <taxon>Endopterygota</taxon>
        <taxon>Coleoptera</taxon>
        <taxon>Polyphaga</taxon>
        <taxon>Cucujiformia</taxon>
        <taxon>Chrysomeloidea</taxon>
        <taxon>Cerambycidae</taxon>
        <taxon>Lamiinae</taxon>
        <taxon>Monochamini</taxon>
        <taxon>Molorchus</taxon>
    </lineage>
</organism>
<dbReference type="PROSITE" id="PS50850">
    <property type="entry name" value="MFS"/>
    <property type="match status" value="1"/>
</dbReference>
<comment type="caution">
    <text evidence="7">The sequence shown here is derived from an EMBL/GenBank/DDBJ whole genome shotgun (WGS) entry which is preliminary data.</text>
</comment>
<evidence type="ECO:0000256" key="3">
    <source>
        <dbReference type="ARBA" id="ARBA00022989"/>
    </source>
</evidence>
<dbReference type="InterPro" id="IPR005828">
    <property type="entry name" value="MFS_sugar_transport-like"/>
</dbReference>
<keyword evidence="4 5" id="KW-0472">Membrane</keyword>
<dbReference type="Pfam" id="PF00083">
    <property type="entry name" value="Sugar_tr"/>
    <property type="match status" value="1"/>
</dbReference>
<feature type="transmembrane region" description="Helical" evidence="5">
    <location>
        <begin position="161"/>
        <end position="179"/>
    </location>
</feature>
<evidence type="ECO:0000313" key="7">
    <source>
        <dbReference type="EMBL" id="KAJ8981413.1"/>
    </source>
</evidence>
<sequence>MESRRLLKTKTSFKIYETDIVGVLKIMVDTLNIFCTKFNLVCGKNIYPTLGLVALNLGGPIGVFLFGKLNDSIGRKRTFFLCLSTLLLGSILTCTARNFLWWAGSRVVVGLTIPAIYQIPFIIALELVGPTYRSFVTVLTCIFYTFGLMMLSGIAYLIRNWIYLGLTTSLPFILYYFYWPYLPESPRWLLTQDRFEEALEILETLAKVNNKEIPSEVRQQFRGKMTPIVSINEESAKNLGFSDLFRTPNMRLKTIIITFSWFANQMVYVGLSYYGPSVGSDKYTSFLLSAVVEIPGYLGCWLIMDRWGRRWPLCLCMVVSGLCCIATIIVHKGWAI</sequence>
<reference evidence="7" key="1">
    <citation type="journal article" date="2023" name="Insect Mol. Biol.">
        <title>Genome sequencing provides insights into the evolution of gene families encoding plant cell wall-degrading enzymes in longhorned beetles.</title>
        <authorList>
            <person name="Shin N.R."/>
            <person name="Okamura Y."/>
            <person name="Kirsch R."/>
            <person name="Pauchet Y."/>
        </authorList>
    </citation>
    <scope>NUCLEOTIDE SEQUENCE</scope>
    <source>
        <strain evidence="7">MMC_N1</strain>
    </source>
</reference>
<feature type="transmembrane region" description="Helical" evidence="5">
    <location>
        <begin position="135"/>
        <end position="155"/>
    </location>
</feature>